<protein>
    <submittedName>
        <fullName evidence="1">Uncharacterized protein</fullName>
    </submittedName>
</protein>
<dbReference type="AlphaFoldDB" id="A0A172U1B5"/>
<dbReference type="EMBL" id="CP011390">
    <property type="protein sequence ID" value="ANE53046.1"/>
    <property type="molecule type" value="Genomic_DNA"/>
</dbReference>
<keyword evidence="2" id="KW-1185">Reference proteome</keyword>
<reference evidence="2" key="1">
    <citation type="submission" date="2015-01" db="EMBL/GenBank/DDBJ databases">
        <title>Flavisolibacter sp./LCS9/ whole genome sequencing.</title>
        <authorList>
            <person name="Kim M.K."/>
            <person name="Srinivasan S."/>
            <person name="Lee J.-J."/>
        </authorList>
    </citation>
    <scope>NUCLEOTIDE SEQUENCE [LARGE SCALE GENOMIC DNA]</scope>
    <source>
        <strain evidence="2">LCS9</strain>
    </source>
</reference>
<accession>A0A172U1B5</accession>
<name>A0A172U1B5_9BACT</name>
<dbReference type="RefSeq" id="WP_066408597.1">
    <property type="nucleotide sequence ID" value="NZ_CP011390.1"/>
</dbReference>
<proteinExistence type="predicted"/>
<organism evidence="1 2">
    <name type="scientific">Flavisolibacter tropicus</name>
    <dbReference type="NCBI Taxonomy" id="1492898"/>
    <lineage>
        <taxon>Bacteria</taxon>
        <taxon>Pseudomonadati</taxon>
        <taxon>Bacteroidota</taxon>
        <taxon>Chitinophagia</taxon>
        <taxon>Chitinophagales</taxon>
        <taxon>Chitinophagaceae</taxon>
        <taxon>Flavisolibacter</taxon>
    </lineage>
</organism>
<evidence type="ECO:0000313" key="2">
    <source>
        <dbReference type="Proteomes" id="UP000077177"/>
    </source>
</evidence>
<sequence length="87" mass="9700">MSTSSIFLAERYLIKLLVSYNNGKVSVTPASVSAGTQRLAKVIAQSEHIMAQMEIDHGSKSFTFDTLLTYFEKRGWRVTVQDPTLST</sequence>
<gene>
    <name evidence="1" type="ORF">SY85_23795</name>
</gene>
<dbReference type="Proteomes" id="UP000077177">
    <property type="component" value="Chromosome"/>
</dbReference>
<evidence type="ECO:0000313" key="1">
    <source>
        <dbReference type="EMBL" id="ANE53046.1"/>
    </source>
</evidence>
<dbReference type="KEGG" id="fla:SY85_23795"/>
<reference evidence="1 2" key="2">
    <citation type="journal article" date="2016" name="Int. J. Syst. Evol. Microbiol.">
        <title>Flavisolibacter tropicus sp. nov., isolated from tropical soil.</title>
        <authorList>
            <person name="Lee J.J."/>
            <person name="Kang M.S."/>
            <person name="Kim G.S."/>
            <person name="Lee C.S."/>
            <person name="Lim S."/>
            <person name="Lee J."/>
            <person name="Roh S.H."/>
            <person name="Kang H."/>
            <person name="Ha J.M."/>
            <person name="Bae S."/>
            <person name="Jung H.Y."/>
            <person name="Kim M.K."/>
        </authorList>
    </citation>
    <scope>NUCLEOTIDE SEQUENCE [LARGE SCALE GENOMIC DNA]</scope>
    <source>
        <strain evidence="1 2">LCS9</strain>
    </source>
</reference>